<comment type="similarity">
    <text evidence="1">Belongs to the 3-hydroxyacyl-CoA dehydrogenase family.</text>
</comment>
<accession>A0A161WZ33</accession>
<dbReference type="Gene3D" id="1.10.1040.10">
    <property type="entry name" value="N-(1-d-carboxylethyl)-l-norvaline Dehydrogenase, domain 2"/>
    <property type="match status" value="1"/>
</dbReference>
<gene>
    <name evidence="5" type="ORF">CI238_05628</name>
</gene>
<feature type="non-terminal residue" evidence="5">
    <location>
        <position position="1"/>
    </location>
</feature>
<evidence type="ECO:0000313" key="6">
    <source>
        <dbReference type="Proteomes" id="UP000076584"/>
    </source>
</evidence>
<evidence type="ECO:0000259" key="4">
    <source>
        <dbReference type="Pfam" id="PF02737"/>
    </source>
</evidence>
<keyword evidence="6" id="KW-1185">Reference proteome</keyword>
<dbReference type="Gene3D" id="3.40.50.720">
    <property type="entry name" value="NAD(P)-binding Rossmann-like Domain"/>
    <property type="match status" value="1"/>
</dbReference>
<dbReference type="PANTHER" id="PTHR48075">
    <property type="entry name" value="3-HYDROXYACYL-COA DEHYDROGENASE FAMILY PROTEIN"/>
    <property type="match status" value="1"/>
</dbReference>
<dbReference type="Proteomes" id="UP000076584">
    <property type="component" value="Unassembled WGS sequence"/>
</dbReference>
<dbReference type="GO" id="GO:0050104">
    <property type="term" value="F:L-gulonate 3-dehydrogenase activity"/>
    <property type="evidence" value="ECO:0007669"/>
    <property type="project" value="TreeGrafter"/>
</dbReference>
<protein>
    <submittedName>
        <fullName evidence="5">3-hydroxyacyl-dehydrogenase</fullName>
    </submittedName>
</protein>
<evidence type="ECO:0000256" key="1">
    <source>
        <dbReference type="ARBA" id="ARBA00009463"/>
    </source>
</evidence>
<dbReference type="InterPro" id="IPR006108">
    <property type="entry name" value="3HC_DH_C"/>
</dbReference>
<dbReference type="STRING" id="1573173.A0A161WZ33"/>
<keyword evidence="2" id="KW-0560">Oxidoreductase</keyword>
<dbReference type="PANTHER" id="PTHR48075:SF1">
    <property type="entry name" value="LAMBDA-CRYSTALLIN HOMOLOG"/>
    <property type="match status" value="1"/>
</dbReference>
<reference evidence="5 6" key="1">
    <citation type="submission" date="2015-06" db="EMBL/GenBank/DDBJ databases">
        <title>Survival trade-offs in plant roots during colonization by closely related pathogenic and mutualistic fungi.</title>
        <authorList>
            <person name="Hacquard S."/>
            <person name="Kracher B."/>
            <person name="Hiruma K."/>
            <person name="Weinman A."/>
            <person name="Muench P."/>
            <person name="Garrido Oter R."/>
            <person name="Ver Loren van Themaat E."/>
            <person name="Dallerey J.-F."/>
            <person name="Damm U."/>
            <person name="Henrissat B."/>
            <person name="Lespinet O."/>
            <person name="Thon M."/>
            <person name="Kemen E."/>
            <person name="McHardy A.C."/>
            <person name="Schulze-Lefert P."/>
            <person name="O'Connell R.J."/>
        </authorList>
    </citation>
    <scope>NUCLEOTIDE SEQUENCE [LARGE SCALE GENOMIC DNA]</scope>
    <source>
        <strain evidence="5 6">MAFF 238704</strain>
    </source>
</reference>
<dbReference type="InterPro" id="IPR013328">
    <property type="entry name" value="6PGD_dom2"/>
</dbReference>
<dbReference type="Pfam" id="PF00725">
    <property type="entry name" value="3HCDH"/>
    <property type="match status" value="1"/>
</dbReference>
<dbReference type="InterPro" id="IPR006176">
    <property type="entry name" value="3-OHacyl-CoA_DH_NAD-bd"/>
</dbReference>
<dbReference type="EMBL" id="LFIW01000409">
    <property type="protein sequence ID" value="KZL86536.1"/>
    <property type="molecule type" value="Genomic_DNA"/>
</dbReference>
<name>A0A161WZ33_COLIC</name>
<organism evidence="5 6">
    <name type="scientific">Colletotrichum incanum</name>
    <name type="common">Soybean anthracnose fungus</name>
    <dbReference type="NCBI Taxonomy" id="1573173"/>
    <lineage>
        <taxon>Eukaryota</taxon>
        <taxon>Fungi</taxon>
        <taxon>Dikarya</taxon>
        <taxon>Ascomycota</taxon>
        <taxon>Pezizomycotina</taxon>
        <taxon>Sordariomycetes</taxon>
        <taxon>Hypocreomycetidae</taxon>
        <taxon>Glomerellales</taxon>
        <taxon>Glomerellaceae</taxon>
        <taxon>Colletotrichum</taxon>
        <taxon>Colletotrichum spaethianum species complex</taxon>
    </lineage>
</organism>
<proteinExistence type="inferred from homology"/>
<dbReference type="AlphaFoldDB" id="A0A161WZ33"/>
<dbReference type="Pfam" id="PF02737">
    <property type="entry name" value="3HCDH_N"/>
    <property type="match status" value="1"/>
</dbReference>
<evidence type="ECO:0000313" key="5">
    <source>
        <dbReference type="EMBL" id="KZL86536.1"/>
    </source>
</evidence>
<dbReference type="PROSITE" id="PS00067">
    <property type="entry name" value="3HCDH"/>
    <property type="match status" value="1"/>
</dbReference>
<dbReference type="SUPFAM" id="SSF48179">
    <property type="entry name" value="6-phosphogluconate dehydrogenase C-terminal domain-like"/>
    <property type="match status" value="1"/>
</dbReference>
<comment type="caution">
    <text evidence="5">The sequence shown here is derived from an EMBL/GenBank/DDBJ whole genome shotgun (WGS) entry which is preliminary data.</text>
</comment>
<feature type="domain" description="3-hydroxyacyl-CoA dehydrogenase NAD binding" evidence="4">
    <location>
        <begin position="38"/>
        <end position="217"/>
    </location>
</feature>
<sequence>LTQRYTLPYDVGYAQLPSFSLTLSKTPDTAMPEDSTEHVALIGLGAIGISFAALYLRHTKGCVSVYDTRNDLEEHLSSVLPGYIDSDDSSLEISHLRESGRLRICSSLEEACHGATIVQEQGPENPDFKRSIWTQIESSAPANAHFWSSTSGIAASVQNQDMIDKTRLLVVHPFNPPHILPLLEIVPSTTTNPNEVEFARRFFVELDSGHRPVVIRKELPGFVGNRLAFALLREACSLVQQEVVSAQDVDTIMEVSLGPRWAVQGIFKSYNQGGGVAGIQAFFNNLSGTIQNIWDSLESVNFAQANLQLSQKDDDGNWENKVVEQTIKAYGMPTPEQFQERDVALRKVLEAQRGAERG</sequence>
<feature type="domain" description="3-hydroxyacyl-CoA dehydrogenase C-terminal" evidence="3">
    <location>
        <begin position="221"/>
        <end position="288"/>
    </location>
</feature>
<dbReference type="InterPro" id="IPR006180">
    <property type="entry name" value="3-OHacyl-CoA_DH_CS"/>
</dbReference>
<dbReference type="GO" id="GO:0070403">
    <property type="term" value="F:NAD+ binding"/>
    <property type="evidence" value="ECO:0007669"/>
    <property type="project" value="InterPro"/>
</dbReference>
<dbReference type="InterPro" id="IPR036291">
    <property type="entry name" value="NAD(P)-bd_dom_sf"/>
</dbReference>
<dbReference type="SUPFAM" id="SSF51735">
    <property type="entry name" value="NAD(P)-binding Rossmann-fold domains"/>
    <property type="match status" value="1"/>
</dbReference>
<evidence type="ECO:0000259" key="3">
    <source>
        <dbReference type="Pfam" id="PF00725"/>
    </source>
</evidence>
<dbReference type="InterPro" id="IPR008927">
    <property type="entry name" value="6-PGluconate_DH-like_C_sf"/>
</dbReference>
<dbReference type="GO" id="GO:0006631">
    <property type="term" value="P:fatty acid metabolic process"/>
    <property type="evidence" value="ECO:0007669"/>
    <property type="project" value="InterPro"/>
</dbReference>
<evidence type="ECO:0000256" key="2">
    <source>
        <dbReference type="ARBA" id="ARBA00023002"/>
    </source>
</evidence>